<dbReference type="InterPro" id="IPR005249">
    <property type="entry name" value="YqeK"/>
</dbReference>
<evidence type="ECO:0000259" key="7">
    <source>
        <dbReference type="PROSITE" id="PS51831"/>
    </source>
</evidence>
<accession>A0ABW1UR13</accession>
<evidence type="ECO:0000256" key="2">
    <source>
        <dbReference type="ARBA" id="ARBA00022723"/>
    </source>
</evidence>
<evidence type="ECO:0000256" key="4">
    <source>
        <dbReference type="ARBA" id="ARBA00022801"/>
    </source>
</evidence>
<evidence type="ECO:0000256" key="3">
    <source>
        <dbReference type="ARBA" id="ARBA00022741"/>
    </source>
</evidence>
<dbReference type="RefSeq" id="WP_125598258.1">
    <property type="nucleotide sequence ID" value="NZ_JBHSSM010000016.1"/>
</dbReference>
<dbReference type="InterPro" id="IPR051094">
    <property type="entry name" value="Diverse_Catalytic_Enzymes"/>
</dbReference>
<dbReference type="PANTHER" id="PTHR35795:SF1">
    <property type="entry name" value="BIS(5'-NUCLEOSYL)-TETRAPHOSPHATASE, SYMMETRICAL"/>
    <property type="match status" value="1"/>
</dbReference>
<reference evidence="9" key="1">
    <citation type="journal article" date="2019" name="Int. J. Syst. Evol. Microbiol.">
        <title>The Global Catalogue of Microorganisms (GCM) 10K type strain sequencing project: providing services to taxonomists for standard genome sequencing and annotation.</title>
        <authorList>
            <consortium name="The Broad Institute Genomics Platform"/>
            <consortium name="The Broad Institute Genome Sequencing Center for Infectious Disease"/>
            <person name="Wu L."/>
            <person name="Ma J."/>
        </authorList>
    </citation>
    <scope>NUCLEOTIDE SEQUENCE [LARGE SCALE GENOMIC DNA]</scope>
    <source>
        <strain evidence="9">CCM 8897</strain>
    </source>
</reference>
<dbReference type="PANTHER" id="PTHR35795">
    <property type="entry name" value="SLR1885 PROTEIN"/>
    <property type="match status" value="1"/>
</dbReference>
<dbReference type="GO" id="GO:0008803">
    <property type="term" value="F:bis(5'-nucleosyl)-tetraphosphatase (symmetrical) activity"/>
    <property type="evidence" value="ECO:0007669"/>
    <property type="project" value="UniProtKB-EC"/>
</dbReference>
<dbReference type="InterPro" id="IPR003607">
    <property type="entry name" value="HD/PDEase_dom"/>
</dbReference>
<dbReference type="SUPFAM" id="SSF109604">
    <property type="entry name" value="HD-domain/PDEase-like"/>
    <property type="match status" value="1"/>
</dbReference>
<comment type="catalytic activity">
    <reaction evidence="6">
        <text>P(1),P(4)-bis(5'-adenosyl) tetraphosphate + H2O = 2 ADP + 2 H(+)</text>
        <dbReference type="Rhea" id="RHEA:24252"/>
        <dbReference type="ChEBI" id="CHEBI:15377"/>
        <dbReference type="ChEBI" id="CHEBI:15378"/>
        <dbReference type="ChEBI" id="CHEBI:58141"/>
        <dbReference type="ChEBI" id="CHEBI:456216"/>
        <dbReference type="EC" id="3.6.1.41"/>
    </reaction>
</comment>
<dbReference type="Gene3D" id="1.10.3210.10">
    <property type="entry name" value="Hypothetical protein af1432"/>
    <property type="match status" value="1"/>
</dbReference>
<dbReference type="PROSITE" id="PS51831">
    <property type="entry name" value="HD"/>
    <property type="match status" value="1"/>
</dbReference>
<dbReference type="EC" id="3.6.1.41" evidence="1"/>
<name>A0ABW1UR13_9LACO</name>
<dbReference type="NCBIfam" id="TIGR00488">
    <property type="entry name" value="bis(5'-nucleosyl)-tetraphosphatase (symmetrical) YqeK"/>
    <property type="match status" value="1"/>
</dbReference>
<organism evidence="8 9">
    <name type="scientific">Lapidilactobacillus achengensis</name>
    <dbReference type="NCBI Taxonomy" id="2486000"/>
    <lineage>
        <taxon>Bacteria</taxon>
        <taxon>Bacillati</taxon>
        <taxon>Bacillota</taxon>
        <taxon>Bacilli</taxon>
        <taxon>Lactobacillales</taxon>
        <taxon>Lactobacillaceae</taxon>
        <taxon>Lapidilactobacillus</taxon>
    </lineage>
</organism>
<dbReference type="EMBL" id="JBHSSM010000016">
    <property type="protein sequence ID" value="MFC6315224.1"/>
    <property type="molecule type" value="Genomic_DNA"/>
</dbReference>
<dbReference type="CDD" id="cd00077">
    <property type="entry name" value="HDc"/>
    <property type="match status" value="1"/>
</dbReference>
<evidence type="ECO:0000256" key="5">
    <source>
        <dbReference type="ARBA" id="ARBA00023004"/>
    </source>
</evidence>
<protein>
    <recommendedName>
        <fullName evidence="1">bis(5'-nucleosyl)-tetraphosphatase (symmetrical)</fullName>
        <ecNumber evidence="1">3.6.1.41</ecNumber>
    </recommendedName>
</protein>
<keyword evidence="9" id="KW-1185">Reference proteome</keyword>
<sequence length="189" mass="20782">MTHQQLVEKLRGQLSDYRFNHCLRVEQTAMALAAENGVDITQAGIAGLLHDYAKEKSDAAFKAMIAKHQLDPELLAYGNNIWHGEVGQYFISEELGVTDPEILSAIAHHTSGAAQMSTLDKIIFVADYVEPGRDYPGAAAARASVAAGLDAAVAYELDHTLIHLIDKQQRVYPAMFAAYNQYGIKQEEH</sequence>
<gene>
    <name evidence="8" type="primary">yqeK</name>
    <name evidence="8" type="ORF">ACFQHW_06500</name>
</gene>
<keyword evidence="3" id="KW-0547">Nucleotide-binding</keyword>
<dbReference type="InterPro" id="IPR006674">
    <property type="entry name" value="HD_domain"/>
</dbReference>
<evidence type="ECO:0000256" key="1">
    <source>
        <dbReference type="ARBA" id="ARBA00012506"/>
    </source>
</evidence>
<keyword evidence="2" id="KW-0479">Metal-binding</keyword>
<feature type="domain" description="HD" evidence="7">
    <location>
        <begin position="18"/>
        <end position="132"/>
    </location>
</feature>
<evidence type="ECO:0000313" key="8">
    <source>
        <dbReference type="EMBL" id="MFC6315224.1"/>
    </source>
</evidence>
<proteinExistence type="predicted"/>
<keyword evidence="5" id="KW-0408">Iron</keyword>
<dbReference type="Proteomes" id="UP001596310">
    <property type="component" value="Unassembled WGS sequence"/>
</dbReference>
<evidence type="ECO:0000256" key="6">
    <source>
        <dbReference type="ARBA" id="ARBA00049417"/>
    </source>
</evidence>
<dbReference type="SMART" id="SM00471">
    <property type="entry name" value="HDc"/>
    <property type="match status" value="1"/>
</dbReference>
<comment type="caution">
    <text evidence="8">The sequence shown here is derived from an EMBL/GenBank/DDBJ whole genome shotgun (WGS) entry which is preliminary data.</text>
</comment>
<keyword evidence="4 8" id="KW-0378">Hydrolase</keyword>
<evidence type="ECO:0000313" key="9">
    <source>
        <dbReference type="Proteomes" id="UP001596310"/>
    </source>
</evidence>
<dbReference type="Pfam" id="PF01966">
    <property type="entry name" value="HD"/>
    <property type="match status" value="1"/>
</dbReference>